<dbReference type="InterPro" id="IPR000172">
    <property type="entry name" value="GMC_OxRdtase_N"/>
</dbReference>
<keyword evidence="3" id="KW-0732">Signal</keyword>
<dbReference type="PANTHER" id="PTHR11552:SF80">
    <property type="entry name" value="GMC OXIDOREDUCTASE"/>
    <property type="match status" value="1"/>
</dbReference>
<dbReference type="InterPro" id="IPR036188">
    <property type="entry name" value="FAD/NAD-bd_sf"/>
</dbReference>
<feature type="domain" description="Glucose-methanol-choline oxidoreductase C-terminal" evidence="5">
    <location>
        <begin position="494"/>
        <end position="633"/>
    </location>
</feature>
<evidence type="ECO:0000256" key="3">
    <source>
        <dbReference type="SAM" id="SignalP"/>
    </source>
</evidence>
<dbReference type="PANTHER" id="PTHR11552">
    <property type="entry name" value="GLUCOSE-METHANOL-CHOLINE GMC OXIDOREDUCTASE"/>
    <property type="match status" value="1"/>
</dbReference>
<comment type="cofactor">
    <cofactor evidence="2">
        <name>FAD</name>
        <dbReference type="ChEBI" id="CHEBI:57692"/>
    </cofactor>
</comment>
<dbReference type="PIRSF" id="PIRSF000137">
    <property type="entry name" value="Alcohol_oxidase"/>
    <property type="match status" value="1"/>
</dbReference>
<dbReference type="SUPFAM" id="SSF51905">
    <property type="entry name" value="FAD/NAD(P)-binding domain"/>
    <property type="match status" value="1"/>
</dbReference>
<proteinExistence type="inferred from homology"/>
<organism evidence="6 7">
    <name type="scientific">Ascobolus immersus RN42</name>
    <dbReference type="NCBI Taxonomy" id="1160509"/>
    <lineage>
        <taxon>Eukaryota</taxon>
        <taxon>Fungi</taxon>
        <taxon>Dikarya</taxon>
        <taxon>Ascomycota</taxon>
        <taxon>Pezizomycotina</taxon>
        <taxon>Pezizomycetes</taxon>
        <taxon>Pezizales</taxon>
        <taxon>Ascobolaceae</taxon>
        <taxon>Ascobolus</taxon>
    </lineage>
</organism>
<evidence type="ECO:0000256" key="1">
    <source>
        <dbReference type="ARBA" id="ARBA00010790"/>
    </source>
</evidence>
<keyword evidence="2" id="KW-0285">Flavoprotein</keyword>
<sequence length="648" mass="69758">MRSIALRFVGLLAFVSTALAAPPQEPGNTYDYIIVGSGPGGGTLAANLAKAGISVLLLEAGDDRGDLINQQIGLLGMFAANDPLQRWDYFVKYHSDEKVNDKARFLTWRTPEGEFYVGNKPPAGSEKLGIYYPRAGVLGGCATHNAMAAATPNDSDWDYVAEITGDDSWTAKNMRKHLISLETAHHVPKGAKGHGFSGFLDIEVTSPKQVANQPQAAIILQTAASLMGQKGNVTDLVARDLNNPLPNGNQVGLFGFPVHMAPGGIRRTSQHAIYEVQASTKAKFLTLQTQSFVTKVLFETPKGKGKKPIAVGVSYLKGQSIFKADPRWSANATKPEARTAYARNGVILAAGVFNTPQILKHSGIGPASELKKHKIPLLVDLPGVGENLQDNYEISVNAASTANLTDLGAAPCTFSGGEDDPCYHLWKEGKGPYSNGIIDALMYKTSKAAYGERDLFMWGQNGAFRGFSPVPNFDMPPDPQGRTFGFSMAKIHSRSKGRVLIKGTDPTDVPEINFHFFEGKDAAADLAAMQEGIEFGRKVFKNTPASVGPFTELDPCNVNAGESPNCNVKEFIREQAWSHHATSSAAIGSDKDKLAVLDSKFRVRGVENLRVVDGSAFPRSPGGFPVLPTFMLGEKASEVIIKEHKGKK</sequence>
<keyword evidence="7" id="KW-1185">Reference proteome</keyword>
<dbReference type="GO" id="GO:0050660">
    <property type="term" value="F:flavin adenine dinucleotide binding"/>
    <property type="evidence" value="ECO:0007669"/>
    <property type="project" value="InterPro"/>
</dbReference>
<feature type="binding site" evidence="2">
    <location>
        <position position="293"/>
    </location>
    <ligand>
        <name>FAD</name>
        <dbReference type="ChEBI" id="CHEBI:57692"/>
    </ligand>
</feature>
<dbReference type="Pfam" id="PF05199">
    <property type="entry name" value="GMC_oxred_C"/>
    <property type="match status" value="1"/>
</dbReference>
<feature type="signal peptide" evidence="3">
    <location>
        <begin position="1"/>
        <end position="20"/>
    </location>
</feature>
<gene>
    <name evidence="6" type="ORF">BJ508DRAFT_415892</name>
</gene>
<dbReference type="OrthoDB" id="269227at2759"/>
<evidence type="ECO:0000313" key="6">
    <source>
        <dbReference type="EMBL" id="RPA79541.1"/>
    </source>
</evidence>
<dbReference type="SUPFAM" id="SSF54373">
    <property type="entry name" value="FAD-linked reductases, C-terminal domain"/>
    <property type="match status" value="1"/>
</dbReference>
<dbReference type="InterPro" id="IPR007867">
    <property type="entry name" value="GMC_OxRtase_C"/>
</dbReference>
<dbReference type="Pfam" id="PF13450">
    <property type="entry name" value="NAD_binding_8"/>
    <property type="match status" value="1"/>
</dbReference>
<dbReference type="EMBL" id="ML119698">
    <property type="protein sequence ID" value="RPA79541.1"/>
    <property type="molecule type" value="Genomic_DNA"/>
</dbReference>
<dbReference type="GO" id="GO:0016614">
    <property type="term" value="F:oxidoreductase activity, acting on CH-OH group of donors"/>
    <property type="evidence" value="ECO:0007669"/>
    <property type="project" value="InterPro"/>
</dbReference>
<protein>
    <submittedName>
        <fullName evidence="6">Alcohol oxidase</fullName>
    </submittedName>
</protein>
<feature type="domain" description="Glucose-methanol-choline oxidoreductase N-terminal" evidence="4">
    <location>
        <begin position="129"/>
        <end position="392"/>
    </location>
</feature>
<feature type="chain" id="PRO_5018105782" evidence="3">
    <location>
        <begin position="21"/>
        <end position="648"/>
    </location>
</feature>
<dbReference type="Proteomes" id="UP000275078">
    <property type="component" value="Unassembled WGS sequence"/>
</dbReference>
<keyword evidence="2" id="KW-0274">FAD</keyword>
<accession>A0A3N4I5U9</accession>
<dbReference type="InterPro" id="IPR012132">
    <property type="entry name" value="GMC_OxRdtase"/>
</dbReference>
<feature type="binding site" evidence="2">
    <location>
        <position position="137"/>
    </location>
    <ligand>
        <name>FAD</name>
        <dbReference type="ChEBI" id="CHEBI:57692"/>
    </ligand>
</feature>
<evidence type="ECO:0000259" key="4">
    <source>
        <dbReference type="Pfam" id="PF00732"/>
    </source>
</evidence>
<reference evidence="6 7" key="1">
    <citation type="journal article" date="2018" name="Nat. Ecol. Evol.">
        <title>Pezizomycetes genomes reveal the molecular basis of ectomycorrhizal truffle lifestyle.</title>
        <authorList>
            <person name="Murat C."/>
            <person name="Payen T."/>
            <person name="Noel B."/>
            <person name="Kuo A."/>
            <person name="Morin E."/>
            <person name="Chen J."/>
            <person name="Kohler A."/>
            <person name="Krizsan K."/>
            <person name="Balestrini R."/>
            <person name="Da Silva C."/>
            <person name="Montanini B."/>
            <person name="Hainaut M."/>
            <person name="Levati E."/>
            <person name="Barry K.W."/>
            <person name="Belfiori B."/>
            <person name="Cichocki N."/>
            <person name="Clum A."/>
            <person name="Dockter R.B."/>
            <person name="Fauchery L."/>
            <person name="Guy J."/>
            <person name="Iotti M."/>
            <person name="Le Tacon F."/>
            <person name="Lindquist E.A."/>
            <person name="Lipzen A."/>
            <person name="Malagnac F."/>
            <person name="Mello A."/>
            <person name="Molinier V."/>
            <person name="Miyauchi S."/>
            <person name="Poulain J."/>
            <person name="Riccioni C."/>
            <person name="Rubini A."/>
            <person name="Sitrit Y."/>
            <person name="Splivallo R."/>
            <person name="Traeger S."/>
            <person name="Wang M."/>
            <person name="Zifcakova L."/>
            <person name="Wipf D."/>
            <person name="Zambonelli A."/>
            <person name="Paolocci F."/>
            <person name="Nowrousian M."/>
            <person name="Ottonello S."/>
            <person name="Baldrian P."/>
            <person name="Spatafora J.W."/>
            <person name="Henrissat B."/>
            <person name="Nagy L.G."/>
            <person name="Aury J.M."/>
            <person name="Wincker P."/>
            <person name="Grigoriev I.V."/>
            <person name="Bonfante P."/>
            <person name="Martin F.M."/>
        </authorList>
    </citation>
    <scope>NUCLEOTIDE SEQUENCE [LARGE SCALE GENOMIC DNA]</scope>
    <source>
        <strain evidence="6 7">RN42</strain>
    </source>
</reference>
<evidence type="ECO:0000313" key="7">
    <source>
        <dbReference type="Proteomes" id="UP000275078"/>
    </source>
</evidence>
<dbReference type="AlphaFoldDB" id="A0A3N4I5U9"/>
<feature type="binding site" evidence="2">
    <location>
        <position position="614"/>
    </location>
    <ligand>
        <name>FAD</name>
        <dbReference type="ChEBI" id="CHEBI:57692"/>
    </ligand>
</feature>
<dbReference type="Gene3D" id="3.30.560.10">
    <property type="entry name" value="Glucose Oxidase, domain 3"/>
    <property type="match status" value="1"/>
</dbReference>
<name>A0A3N4I5U9_ASCIM</name>
<evidence type="ECO:0000256" key="2">
    <source>
        <dbReference type="PIRSR" id="PIRSR000137-2"/>
    </source>
</evidence>
<dbReference type="Gene3D" id="3.50.50.60">
    <property type="entry name" value="FAD/NAD(P)-binding domain"/>
    <property type="match status" value="1"/>
</dbReference>
<dbReference type="STRING" id="1160509.A0A3N4I5U9"/>
<evidence type="ECO:0000259" key="5">
    <source>
        <dbReference type="Pfam" id="PF05199"/>
    </source>
</evidence>
<comment type="similarity">
    <text evidence="1">Belongs to the GMC oxidoreductase family.</text>
</comment>
<dbReference type="Pfam" id="PF00732">
    <property type="entry name" value="GMC_oxred_N"/>
    <property type="match status" value="1"/>
</dbReference>